<name>A0A3D8P8G3_9THEO</name>
<dbReference type="EMBL" id="QSLN01000001">
    <property type="protein sequence ID" value="RDV84918.1"/>
    <property type="molecule type" value="Genomic_DNA"/>
</dbReference>
<dbReference type="InterPro" id="IPR036866">
    <property type="entry name" value="RibonucZ/Hydroxyglut_hydro"/>
</dbReference>
<protein>
    <recommendedName>
        <fullName evidence="2">UPF0173 metal-dependent hydrolase DXX99_01905</fullName>
    </recommendedName>
</protein>
<proteinExistence type="inferred from homology"/>
<dbReference type="Gene3D" id="3.60.15.10">
    <property type="entry name" value="Ribonuclease Z/Hydroxyacylglutathione hydrolase-like"/>
    <property type="match status" value="1"/>
</dbReference>
<comment type="similarity">
    <text evidence="2">Belongs to the UPF0173 family.</text>
</comment>
<dbReference type="InterPro" id="IPR001279">
    <property type="entry name" value="Metallo-B-lactamas"/>
</dbReference>
<dbReference type="Pfam" id="PF13483">
    <property type="entry name" value="Lactamase_B_3"/>
    <property type="match status" value="1"/>
</dbReference>
<keyword evidence="1 2" id="KW-0378">Hydrolase</keyword>
<dbReference type="AlphaFoldDB" id="A0A3D8P8G3"/>
<dbReference type="InterPro" id="IPR050114">
    <property type="entry name" value="UPF0173_UPF0282_UlaG_hydrolase"/>
</dbReference>
<dbReference type="SMART" id="SM00849">
    <property type="entry name" value="Lactamase_B"/>
    <property type="match status" value="1"/>
</dbReference>
<evidence type="ECO:0000313" key="5">
    <source>
        <dbReference type="Proteomes" id="UP000256329"/>
    </source>
</evidence>
<reference evidence="4 5" key="1">
    <citation type="submission" date="2018-08" db="EMBL/GenBank/DDBJ databases">
        <title>Form III RuBisCO-mediated autotrophy in Thermodesulfobium bacteria.</title>
        <authorList>
            <person name="Toshchakov S.V."/>
            <person name="Kublanov I.V."/>
            <person name="Frolov E."/>
            <person name="Bonch-Osmolovskaya E.A."/>
            <person name="Tourova T.P."/>
            <person name="Chernych N.A."/>
            <person name="Lebedinsky A.V."/>
        </authorList>
    </citation>
    <scope>NUCLEOTIDE SEQUENCE [LARGE SCALE GENOMIC DNA]</scope>
    <source>
        <strain evidence="4 5">SR</strain>
    </source>
</reference>
<dbReference type="InterPro" id="IPR022877">
    <property type="entry name" value="UPF0173"/>
</dbReference>
<dbReference type="PANTHER" id="PTHR43546:SF3">
    <property type="entry name" value="UPF0173 METAL-DEPENDENT HYDROLASE MJ1163"/>
    <property type="match status" value="1"/>
</dbReference>
<dbReference type="SUPFAM" id="SSF56281">
    <property type="entry name" value="Metallo-hydrolase/oxidoreductase"/>
    <property type="match status" value="1"/>
</dbReference>
<comment type="caution">
    <text evidence="4">The sequence shown here is derived from an EMBL/GenBank/DDBJ whole genome shotgun (WGS) entry which is preliminary data.</text>
</comment>
<dbReference type="NCBIfam" id="NF001911">
    <property type="entry name" value="PRK00685.1"/>
    <property type="match status" value="1"/>
</dbReference>
<dbReference type="HAMAP" id="MF_00457">
    <property type="entry name" value="UPF0173"/>
    <property type="match status" value="1"/>
</dbReference>
<evidence type="ECO:0000313" key="4">
    <source>
        <dbReference type="EMBL" id="RDV84918.1"/>
    </source>
</evidence>
<evidence type="ECO:0000259" key="3">
    <source>
        <dbReference type="SMART" id="SM00849"/>
    </source>
</evidence>
<evidence type="ECO:0000256" key="2">
    <source>
        <dbReference type="HAMAP-Rule" id="MF_00457"/>
    </source>
</evidence>
<dbReference type="Proteomes" id="UP000256329">
    <property type="component" value="Unassembled WGS sequence"/>
</dbReference>
<feature type="domain" description="Metallo-beta-lactamase" evidence="3">
    <location>
        <begin position="8"/>
        <end position="188"/>
    </location>
</feature>
<evidence type="ECO:0000256" key="1">
    <source>
        <dbReference type="ARBA" id="ARBA00022801"/>
    </source>
</evidence>
<dbReference type="GO" id="GO:0016787">
    <property type="term" value="F:hydrolase activity"/>
    <property type="evidence" value="ECO:0007669"/>
    <property type="project" value="UniProtKB-UniRule"/>
</dbReference>
<sequence>MLRLRFLGHAAVWLDDGRTRLLVDPFLTGNPLAPVRPQDVAADIVVVTHAHGDHWGDALSFCQRGALLVSNFEITNYAGRKGAKRTCSLNTGGKYCFEGGWVKLVPAWHSSSFPDGTYGGMPLGAVIELGGKRVYHAGDTALLAEMAFIGELGLDVALLPIGGTYTMDPEDALRALKLLKPKAVIPIHYDTFPAIRQDAAAFVAEAEKLGVRGIKLAPGEEITLE</sequence>
<accession>A0A3D8P8G3</accession>
<keyword evidence="5" id="KW-1185">Reference proteome</keyword>
<gene>
    <name evidence="4" type="ORF">DXX99_01905</name>
</gene>
<dbReference type="RefSeq" id="WP_115791909.1">
    <property type="nucleotide sequence ID" value="NZ_QSLN01000001.1"/>
</dbReference>
<dbReference type="PANTHER" id="PTHR43546">
    <property type="entry name" value="UPF0173 METAL-DEPENDENT HYDROLASE MJ1163-RELATED"/>
    <property type="match status" value="1"/>
</dbReference>
<dbReference type="OrthoDB" id="9789133at2"/>
<organism evidence="4 5">
    <name type="scientific">Ammonifex thiophilus</name>
    <dbReference type="NCBI Taxonomy" id="444093"/>
    <lineage>
        <taxon>Bacteria</taxon>
        <taxon>Bacillati</taxon>
        <taxon>Bacillota</taxon>
        <taxon>Clostridia</taxon>
        <taxon>Thermoanaerobacterales</taxon>
        <taxon>Thermoanaerobacteraceae</taxon>
        <taxon>Ammonifex</taxon>
    </lineage>
</organism>